<feature type="transmembrane region" description="Helical" evidence="1">
    <location>
        <begin position="36"/>
        <end position="52"/>
    </location>
</feature>
<evidence type="ECO:0000256" key="1">
    <source>
        <dbReference type="SAM" id="Phobius"/>
    </source>
</evidence>
<name>A0A1M5WRV7_9BACI</name>
<keyword evidence="1" id="KW-0812">Transmembrane</keyword>
<keyword evidence="1" id="KW-0472">Membrane</keyword>
<organism evidence="2 3">
    <name type="scientific">Virgibacillus chiguensis</name>
    <dbReference type="NCBI Taxonomy" id="411959"/>
    <lineage>
        <taxon>Bacteria</taxon>
        <taxon>Bacillati</taxon>
        <taxon>Bacillota</taxon>
        <taxon>Bacilli</taxon>
        <taxon>Bacillales</taxon>
        <taxon>Bacillaceae</taxon>
        <taxon>Virgibacillus</taxon>
    </lineage>
</organism>
<dbReference type="RefSeq" id="WP_073012210.1">
    <property type="nucleotide sequence ID" value="NZ_FQXD01000018.1"/>
</dbReference>
<keyword evidence="3" id="KW-1185">Reference proteome</keyword>
<reference evidence="3" key="1">
    <citation type="submission" date="2016-11" db="EMBL/GenBank/DDBJ databases">
        <authorList>
            <person name="Varghese N."/>
            <person name="Submissions S."/>
        </authorList>
    </citation>
    <scope>NUCLEOTIDE SEQUENCE [LARGE SCALE GENOMIC DNA]</scope>
    <source>
        <strain evidence="3">CGMCC 1.6496</strain>
    </source>
</reference>
<proteinExistence type="predicted"/>
<evidence type="ECO:0000313" key="2">
    <source>
        <dbReference type="EMBL" id="SHH90307.1"/>
    </source>
</evidence>
<feature type="transmembrane region" description="Helical" evidence="1">
    <location>
        <begin position="6"/>
        <end position="24"/>
    </location>
</feature>
<evidence type="ECO:0008006" key="4">
    <source>
        <dbReference type="Google" id="ProtNLM"/>
    </source>
</evidence>
<sequence length="103" mass="11678">MEFPVIHTNFWDGIIAVPLIVIITQIFKLFPIPRQYFPSIASVIGFMMSIFISHRGDLWAGIFMGGFYSAAAVGTYASLKTSWIAFKARQKRKRLDEVASEDM</sequence>
<evidence type="ECO:0000313" key="3">
    <source>
        <dbReference type="Proteomes" id="UP000184079"/>
    </source>
</evidence>
<gene>
    <name evidence="2" type="ORF">SAMN05421807_11844</name>
</gene>
<feature type="transmembrane region" description="Helical" evidence="1">
    <location>
        <begin position="58"/>
        <end position="79"/>
    </location>
</feature>
<keyword evidence="1" id="KW-1133">Transmembrane helix</keyword>
<dbReference type="EMBL" id="FQXD01000018">
    <property type="protein sequence ID" value="SHH90307.1"/>
    <property type="molecule type" value="Genomic_DNA"/>
</dbReference>
<dbReference type="OrthoDB" id="2969583at2"/>
<protein>
    <recommendedName>
        <fullName evidence="4">Holin</fullName>
    </recommendedName>
</protein>
<dbReference type="Proteomes" id="UP000184079">
    <property type="component" value="Unassembled WGS sequence"/>
</dbReference>
<accession>A0A1M5WRV7</accession>
<dbReference type="AlphaFoldDB" id="A0A1M5WRV7"/>